<protein>
    <submittedName>
        <fullName evidence="1">Uncharacterized protein</fullName>
    </submittedName>
</protein>
<dbReference type="RefSeq" id="WP_180694860.1">
    <property type="nucleotide sequence ID" value="NZ_JACCPJ010000002.1"/>
</dbReference>
<dbReference type="EMBL" id="JACCPJ010000002">
    <property type="protein sequence ID" value="NZD62200.1"/>
    <property type="molecule type" value="Genomic_DNA"/>
</dbReference>
<evidence type="ECO:0000313" key="2">
    <source>
        <dbReference type="Proteomes" id="UP000532162"/>
    </source>
</evidence>
<gene>
    <name evidence="1" type="ORF">HX900_13910</name>
</gene>
<organism evidence="1 2">
    <name type="scientific">Rhizobium changzhiense</name>
    <dbReference type="NCBI Taxonomy" id="2692317"/>
    <lineage>
        <taxon>Bacteria</taxon>
        <taxon>Pseudomonadati</taxon>
        <taxon>Pseudomonadota</taxon>
        <taxon>Alphaproteobacteria</taxon>
        <taxon>Hyphomicrobiales</taxon>
        <taxon>Rhizobiaceae</taxon>
        <taxon>Rhizobium/Agrobacterium group</taxon>
        <taxon>Rhizobium</taxon>
    </lineage>
</organism>
<evidence type="ECO:0000313" key="1">
    <source>
        <dbReference type="EMBL" id="NZD62200.1"/>
    </source>
</evidence>
<reference evidence="1 2" key="1">
    <citation type="submission" date="2020-07" db="EMBL/GenBank/DDBJ databases">
        <authorList>
            <person name="Sun Q."/>
        </authorList>
    </citation>
    <scope>NUCLEOTIDE SEQUENCE [LARGE SCALE GENOMIC DNA]</scope>
    <source>
        <strain evidence="1 2">WYCCWR 11290</strain>
    </source>
</reference>
<proteinExistence type="predicted"/>
<dbReference type="AlphaFoldDB" id="A0A7Z0RLA7"/>
<dbReference type="Proteomes" id="UP000532162">
    <property type="component" value="Unassembled WGS sequence"/>
</dbReference>
<sequence length="142" mass="15603">MLETLHHLSACHATAVIFSHAPFDEISQRRTGRARTTANTGPYNECDIPPKIRAAPASCNAAFFVAWPSYSKPIFNIEFQLLSAYQLAARGRPGGLTGQIVADVAYLLFPAAFFHASVAFRTSARRIPRNECVIAPRAWISL</sequence>
<comment type="caution">
    <text evidence="1">The sequence shown here is derived from an EMBL/GenBank/DDBJ whole genome shotgun (WGS) entry which is preliminary data.</text>
</comment>
<name>A0A7Z0RLA7_9HYPH</name>
<accession>A0A7Z0RLA7</accession>